<reference evidence="2 3" key="1">
    <citation type="submission" date="2022-09" db="EMBL/GenBank/DDBJ databases">
        <authorList>
            <person name="Palmer J.M."/>
        </authorList>
    </citation>
    <scope>NUCLEOTIDE SEQUENCE [LARGE SCALE GENOMIC DNA]</scope>
    <source>
        <strain evidence="2 3">DSM 7382</strain>
    </source>
</reference>
<dbReference type="AlphaFoldDB" id="A0AAW0G124"/>
<evidence type="ECO:0000313" key="3">
    <source>
        <dbReference type="Proteomes" id="UP001385951"/>
    </source>
</evidence>
<accession>A0AAW0G124</accession>
<feature type="compositionally biased region" description="Polar residues" evidence="1">
    <location>
        <begin position="232"/>
        <end position="244"/>
    </location>
</feature>
<feature type="compositionally biased region" description="Polar residues" evidence="1">
    <location>
        <begin position="274"/>
        <end position="295"/>
    </location>
</feature>
<feature type="region of interest" description="Disordered" evidence="1">
    <location>
        <begin position="56"/>
        <end position="133"/>
    </location>
</feature>
<evidence type="ECO:0000313" key="2">
    <source>
        <dbReference type="EMBL" id="KAK7683613.1"/>
    </source>
</evidence>
<feature type="compositionally biased region" description="Basic and acidic residues" evidence="1">
    <location>
        <begin position="452"/>
        <end position="464"/>
    </location>
</feature>
<feature type="region of interest" description="Disordered" evidence="1">
    <location>
        <begin position="427"/>
        <end position="464"/>
    </location>
</feature>
<name>A0AAW0G124_9APHY</name>
<feature type="region of interest" description="Disordered" evidence="1">
    <location>
        <begin position="335"/>
        <end position="359"/>
    </location>
</feature>
<proteinExistence type="predicted"/>
<evidence type="ECO:0000256" key="1">
    <source>
        <dbReference type="SAM" id="MobiDB-lite"/>
    </source>
</evidence>
<feature type="compositionally biased region" description="Polar residues" evidence="1">
    <location>
        <begin position="432"/>
        <end position="444"/>
    </location>
</feature>
<comment type="caution">
    <text evidence="2">The sequence shown here is derived from an EMBL/GenBank/DDBJ whole genome shotgun (WGS) entry which is preliminary data.</text>
</comment>
<sequence>MPRILGRKKGNTQPSPTWAYNLHGRSCISDSDTSSDEETTPEDKLAAISEDARLLLNAASRPSATKSPGINRTRTKDLPKKKPYGRIVDAFKVQAAKPPSRSTSKKAVPKQPQQKKNDVQRAKASPHHLANLPSRPIVSELSRPKSGLLVERDDLIASPIIHNPSKQYNTTPAVDLPEEAISFPKTSSRDDFDPHISRVGSLYEDPPAPFDVPDLSGAEMSDSSLHLGPPSSEDTNFSEVSTAPSVIYPPAHRRKLPINESSRAFRPNHRNAGRTFSGSLRSPQSSPLRQTSTFNYLPRIANSSPLRNDPKIRPLPALPFDKARPSFNHLLYQESHSHPGSVTSSFHPSQFNTPSPRLESVRPEEFISNPRAVTSSRRPHRDAYDAFPASPDSTWTSIPAPTKRPRPPAEKKSGNFKIARLVDRKSPEGAVGTTTDYSGSSKITTYLPPPRSEPKPLSDTQREPTRGVTLWNVKRMGHPAAYNSQKTRPDDIAPVRSIHSSHNRERQHEGELHIPFDSKNLGTRYKKVRQAARQVRRLMSVLFYGLFFSLRLVAKTPRDATVERSRLA</sequence>
<feature type="compositionally biased region" description="Basic residues" evidence="1">
    <location>
        <begin position="1"/>
        <end position="10"/>
    </location>
</feature>
<dbReference type="EMBL" id="JASBNA010000030">
    <property type="protein sequence ID" value="KAK7683613.1"/>
    <property type="molecule type" value="Genomic_DNA"/>
</dbReference>
<feature type="region of interest" description="Disordered" evidence="1">
    <location>
        <begin position="372"/>
        <end position="415"/>
    </location>
</feature>
<dbReference type="Proteomes" id="UP001385951">
    <property type="component" value="Unassembled WGS sequence"/>
</dbReference>
<feature type="compositionally biased region" description="Polar residues" evidence="1">
    <location>
        <begin position="60"/>
        <end position="72"/>
    </location>
</feature>
<keyword evidence="3" id="KW-1185">Reference proteome</keyword>
<gene>
    <name evidence="2" type="ORF">QCA50_013451</name>
</gene>
<feature type="region of interest" description="Disordered" evidence="1">
    <location>
        <begin position="184"/>
        <end position="295"/>
    </location>
</feature>
<feature type="compositionally biased region" description="Polar residues" evidence="1">
    <location>
        <begin position="338"/>
        <end position="355"/>
    </location>
</feature>
<feature type="region of interest" description="Disordered" evidence="1">
    <location>
        <begin position="1"/>
        <end position="44"/>
    </location>
</feature>
<feature type="compositionally biased region" description="Basic and acidic residues" evidence="1">
    <location>
        <begin position="187"/>
        <end position="196"/>
    </location>
</feature>
<protein>
    <submittedName>
        <fullName evidence="2">Uncharacterized protein</fullName>
    </submittedName>
</protein>
<organism evidence="2 3">
    <name type="scientific">Cerrena zonata</name>
    <dbReference type="NCBI Taxonomy" id="2478898"/>
    <lineage>
        <taxon>Eukaryota</taxon>
        <taxon>Fungi</taxon>
        <taxon>Dikarya</taxon>
        <taxon>Basidiomycota</taxon>
        <taxon>Agaricomycotina</taxon>
        <taxon>Agaricomycetes</taxon>
        <taxon>Polyporales</taxon>
        <taxon>Cerrenaceae</taxon>
        <taxon>Cerrena</taxon>
    </lineage>
</organism>